<evidence type="ECO:0000256" key="8">
    <source>
        <dbReference type="PROSITE-ProRule" id="PRU00042"/>
    </source>
</evidence>
<feature type="domain" description="C2H2-type" evidence="9">
    <location>
        <begin position="203"/>
        <end position="227"/>
    </location>
</feature>
<dbReference type="PANTHER" id="PTHR16515:SF49">
    <property type="entry name" value="GASTRULA ZINC FINGER PROTEIN XLCGF49.1-LIKE-RELATED"/>
    <property type="match status" value="1"/>
</dbReference>
<evidence type="ECO:0000313" key="10">
    <source>
        <dbReference type="EMBL" id="KAJ8960469.1"/>
    </source>
</evidence>
<organism evidence="10 11">
    <name type="scientific">Aromia moschata</name>
    <dbReference type="NCBI Taxonomy" id="1265417"/>
    <lineage>
        <taxon>Eukaryota</taxon>
        <taxon>Metazoa</taxon>
        <taxon>Ecdysozoa</taxon>
        <taxon>Arthropoda</taxon>
        <taxon>Hexapoda</taxon>
        <taxon>Insecta</taxon>
        <taxon>Pterygota</taxon>
        <taxon>Neoptera</taxon>
        <taxon>Endopterygota</taxon>
        <taxon>Coleoptera</taxon>
        <taxon>Polyphaga</taxon>
        <taxon>Cucujiformia</taxon>
        <taxon>Chrysomeloidea</taxon>
        <taxon>Cerambycidae</taxon>
        <taxon>Cerambycinae</taxon>
        <taxon>Callichromatini</taxon>
        <taxon>Aromia</taxon>
    </lineage>
</organism>
<evidence type="ECO:0000256" key="5">
    <source>
        <dbReference type="ARBA" id="ARBA00022833"/>
    </source>
</evidence>
<evidence type="ECO:0000256" key="1">
    <source>
        <dbReference type="ARBA" id="ARBA00004123"/>
    </source>
</evidence>
<dbReference type="InterPro" id="IPR036236">
    <property type="entry name" value="Znf_C2H2_sf"/>
</dbReference>
<dbReference type="GO" id="GO:0008270">
    <property type="term" value="F:zinc ion binding"/>
    <property type="evidence" value="ECO:0007669"/>
    <property type="project" value="UniProtKB-KW"/>
</dbReference>
<keyword evidence="3" id="KW-0677">Repeat</keyword>
<dbReference type="GO" id="GO:0005634">
    <property type="term" value="C:nucleus"/>
    <property type="evidence" value="ECO:0007669"/>
    <property type="project" value="UniProtKB-SubCell"/>
</dbReference>
<evidence type="ECO:0000256" key="4">
    <source>
        <dbReference type="ARBA" id="ARBA00022771"/>
    </source>
</evidence>
<keyword evidence="2" id="KW-0479">Metal-binding</keyword>
<keyword evidence="5" id="KW-0862">Zinc</keyword>
<evidence type="ECO:0000256" key="2">
    <source>
        <dbReference type="ARBA" id="ARBA00022723"/>
    </source>
</evidence>
<dbReference type="InterPro" id="IPR013087">
    <property type="entry name" value="Znf_C2H2_type"/>
</dbReference>
<dbReference type="AlphaFoldDB" id="A0AAV8ZBF9"/>
<evidence type="ECO:0000256" key="7">
    <source>
        <dbReference type="ARBA" id="ARBA00023242"/>
    </source>
</evidence>
<gene>
    <name evidence="10" type="ORF">NQ318_013753</name>
</gene>
<keyword evidence="6" id="KW-0238">DNA-binding</keyword>
<keyword evidence="11" id="KW-1185">Reference proteome</keyword>
<dbReference type="PANTHER" id="PTHR16515">
    <property type="entry name" value="PR DOMAIN ZINC FINGER PROTEIN"/>
    <property type="match status" value="1"/>
</dbReference>
<evidence type="ECO:0000313" key="11">
    <source>
        <dbReference type="Proteomes" id="UP001162162"/>
    </source>
</evidence>
<proteinExistence type="predicted"/>
<dbReference type="PROSITE" id="PS00028">
    <property type="entry name" value="ZINC_FINGER_C2H2_1"/>
    <property type="match status" value="2"/>
</dbReference>
<dbReference type="PROSITE" id="PS50157">
    <property type="entry name" value="ZINC_FINGER_C2H2_2"/>
    <property type="match status" value="2"/>
</dbReference>
<dbReference type="GO" id="GO:0010468">
    <property type="term" value="P:regulation of gene expression"/>
    <property type="evidence" value="ECO:0007669"/>
    <property type="project" value="TreeGrafter"/>
</dbReference>
<dbReference type="Gene3D" id="3.30.160.60">
    <property type="entry name" value="Classic Zinc Finger"/>
    <property type="match status" value="2"/>
</dbReference>
<dbReference type="SUPFAM" id="SSF57667">
    <property type="entry name" value="beta-beta-alpha zinc fingers"/>
    <property type="match status" value="1"/>
</dbReference>
<comment type="caution">
    <text evidence="10">The sequence shown here is derived from an EMBL/GenBank/DDBJ whole genome shotgun (WGS) entry which is preliminary data.</text>
</comment>
<feature type="domain" description="C2H2-type" evidence="9">
    <location>
        <begin position="175"/>
        <end position="202"/>
    </location>
</feature>
<evidence type="ECO:0000259" key="9">
    <source>
        <dbReference type="PROSITE" id="PS50157"/>
    </source>
</evidence>
<keyword evidence="7" id="KW-0539">Nucleus</keyword>
<protein>
    <recommendedName>
        <fullName evidence="9">C2H2-type domain-containing protein</fullName>
    </recommendedName>
</protein>
<dbReference type="Proteomes" id="UP001162162">
    <property type="component" value="Unassembled WGS sequence"/>
</dbReference>
<sequence>MEQFAQEITVIDLPSLTWSIHIQEKYEFIAILHVKLTSDEIIIDKGIVLTEGDDKLEVKVFLNGLVAHLPNITSTPTVPELSTLVAILHKQKVCLNAADNVSHPHCVKLVQNSVCKEERGSANYCKVCKNNCELPDPNPILLEECDELIKKEEIQIDFPNEELDSETTQFTDKRGLCNVCGKIFSSTYRMQEHLLTHSSEKKFQCKTCDKTFTKSFNLRMHEHTHSGHLCIKL</sequence>
<reference evidence="10" key="1">
    <citation type="journal article" date="2023" name="Insect Mol. Biol.">
        <title>Genome sequencing provides insights into the evolution of gene families encoding plant cell wall-degrading enzymes in longhorned beetles.</title>
        <authorList>
            <person name="Shin N.R."/>
            <person name="Okamura Y."/>
            <person name="Kirsch R."/>
            <person name="Pauchet Y."/>
        </authorList>
    </citation>
    <scope>NUCLEOTIDE SEQUENCE</scope>
    <source>
        <strain evidence="10">AMC_N1</strain>
    </source>
</reference>
<evidence type="ECO:0000256" key="3">
    <source>
        <dbReference type="ARBA" id="ARBA00022737"/>
    </source>
</evidence>
<keyword evidence="4 8" id="KW-0863">Zinc-finger</keyword>
<dbReference type="EMBL" id="JAPWTK010000008">
    <property type="protein sequence ID" value="KAJ8960469.1"/>
    <property type="molecule type" value="Genomic_DNA"/>
</dbReference>
<comment type="subcellular location">
    <subcellularLocation>
        <location evidence="1">Nucleus</location>
    </subcellularLocation>
</comment>
<accession>A0AAV8ZBF9</accession>
<dbReference type="GO" id="GO:0003677">
    <property type="term" value="F:DNA binding"/>
    <property type="evidence" value="ECO:0007669"/>
    <property type="project" value="UniProtKB-KW"/>
</dbReference>
<name>A0AAV8ZBF9_9CUCU</name>
<dbReference type="SMART" id="SM00355">
    <property type="entry name" value="ZnF_C2H2"/>
    <property type="match status" value="2"/>
</dbReference>
<evidence type="ECO:0000256" key="6">
    <source>
        <dbReference type="ARBA" id="ARBA00023125"/>
    </source>
</evidence>
<dbReference type="Pfam" id="PF00096">
    <property type="entry name" value="zf-C2H2"/>
    <property type="match status" value="2"/>
</dbReference>
<dbReference type="InterPro" id="IPR050331">
    <property type="entry name" value="Zinc_finger"/>
</dbReference>